<comment type="caution">
    <text evidence="1">The sequence shown here is derived from an EMBL/GenBank/DDBJ whole genome shotgun (WGS) entry which is preliminary data.</text>
</comment>
<dbReference type="AlphaFoldDB" id="A0ABD2XTX0"/>
<reference evidence="1 2" key="1">
    <citation type="submission" date="2024-11" db="EMBL/GenBank/DDBJ databases">
        <title>A near-complete genome assembly of Cinchona calisaya.</title>
        <authorList>
            <person name="Lian D.C."/>
            <person name="Zhao X.W."/>
            <person name="Wei L."/>
        </authorList>
    </citation>
    <scope>NUCLEOTIDE SEQUENCE [LARGE SCALE GENOMIC DNA]</scope>
    <source>
        <tissue evidence="1">Nenye</tissue>
    </source>
</reference>
<proteinExistence type="predicted"/>
<evidence type="ECO:0000313" key="2">
    <source>
        <dbReference type="Proteomes" id="UP001630127"/>
    </source>
</evidence>
<dbReference type="Proteomes" id="UP001630127">
    <property type="component" value="Unassembled WGS sequence"/>
</dbReference>
<evidence type="ECO:0000313" key="1">
    <source>
        <dbReference type="EMBL" id="KAL3498308.1"/>
    </source>
</evidence>
<name>A0ABD2XTX0_9GENT</name>
<organism evidence="1 2">
    <name type="scientific">Cinchona calisaya</name>
    <dbReference type="NCBI Taxonomy" id="153742"/>
    <lineage>
        <taxon>Eukaryota</taxon>
        <taxon>Viridiplantae</taxon>
        <taxon>Streptophyta</taxon>
        <taxon>Embryophyta</taxon>
        <taxon>Tracheophyta</taxon>
        <taxon>Spermatophyta</taxon>
        <taxon>Magnoliopsida</taxon>
        <taxon>eudicotyledons</taxon>
        <taxon>Gunneridae</taxon>
        <taxon>Pentapetalae</taxon>
        <taxon>asterids</taxon>
        <taxon>lamiids</taxon>
        <taxon>Gentianales</taxon>
        <taxon>Rubiaceae</taxon>
        <taxon>Cinchonoideae</taxon>
        <taxon>Cinchoneae</taxon>
        <taxon>Cinchona</taxon>
    </lineage>
</organism>
<accession>A0ABD2XTX0</accession>
<keyword evidence="2" id="KW-1185">Reference proteome</keyword>
<sequence>MVFVGRCSGRALSFLCPILSYQRRLTSYQPAKSCEAEPGTKNESISDLYTEVTGRRPLNCSSTMQWCWFRFDKGRMPGRRSSTVGSRRVRFGFGSQARTIYRRSTILAATYIFLDLTDSSN</sequence>
<gene>
    <name evidence="1" type="ORF">ACH5RR_041040</name>
</gene>
<dbReference type="EMBL" id="JBJUIK010000017">
    <property type="protein sequence ID" value="KAL3498308.1"/>
    <property type="molecule type" value="Genomic_DNA"/>
</dbReference>
<protein>
    <submittedName>
        <fullName evidence="1">Uncharacterized protein</fullName>
    </submittedName>
</protein>